<keyword evidence="4" id="KW-1185">Reference proteome</keyword>
<protein>
    <submittedName>
        <fullName evidence="3">Uncharacterized protein</fullName>
    </submittedName>
</protein>
<feature type="compositionally biased region" description="Polar residues" evidence="1">
    <location>
        <begin position="42"/>
        <end position="52"/>
    </location>
</feature>
<evidence type="ECO:0000313" key="3">
    <source>
        <dbReference type="EMBL" id="KTT13095.1"/>
    </source>
</evidence>
<organism evidence="3 4">
    <name type="scientific">Pseudacidovorax intermedius</name>
    <dbReference type="NCBI Taxonomy" id="433924"/>
    <lineage>
        <taxon>Bacteria</taxon>
        <taxon>Pseudomonadati</taxon>
        <taxon>Pseudomonadota</taxon>
        <taxon>Betaproteobacteria</taxon>
        <taxon>Burkholderiales</taxon>
        <taxon>Comamonadaceae</taxon>
        <taxon>Pseudacidovorax</taxon>
    </lineage>
</organism>
<accession>A0A147GL84</accession>
<dbReference type="AlphaFoldDB" id="A0A147GL84"/>
<feature type="chain" id="PRO_5007546428" evidence="2">
    <location>
        <begin position="28"/>
        <end position="125"/>
    </location>
</feature>
<feature type="signal peptide" evidence="2">
    <location>
        <begin position="1"/>
        <end position="27"/>
    </location>
</feature>
<sequence>MPNRLFRTASCAALALLMAGGATLAAAQSAGNSQQPGPFERAQQQRYANTPSMRAIQQGADFNTQQPPPPVVPSQPQWRPHRAPPVIVYEDSRYAPWGNAPPAAPQQPSSRQDTPTIWYGGPLQQ</sequence>
<evidence type="ECO:0000256" key="2">
    <source>
        <dbReference type="SAM" id="SignalP"/>
    </source>
</evidence>
<dbReference type="Proteomes" id="UP000072741">
    <property type="component" value="Unassembled WGS sequence"/>
</dbReference>
<keyword evidence="2" id="KW-0732">Signal</keyword>
<evidence type="ECO:0000313" key="4">
    <source>
        <dbReference type="Proteomes" id="UP000072741"/>
    </source>
</evidence>
<dbReference type="EMBL" id="LDSL01000205">
    <property type="protein sequence ID" value="KTT13095.1"/>
    <property type="molecule type" value="Genomic_DNA"/>
</dbReference>
<proteinExistence type="predicted"/>
<name>A0A147GL84_9BURK</name>
<dbReference type="OrthoDB" id="8912796at2"/>
<dbReference type="RefSeq" id="WP_058644502.1">
    <property type="nucleotide sequence ID" value="NZ_LDSL01000205.1"/>
</dbReference>
<evidence type="ECO:0000256" key="1">
    <source>
        <dbReference type="SAM" id="MobiDB-lite"/>
    </source>
</evidence>
<reference evidence="3 4" key="1">
    <citation type="journal article" date="2016" name="Front. Microbiol.">
        <title>Genomic Resource of Rice Seed Associated Bacteria.</title>
        <authorList>
            <person name="Midha S."/>
            <person name="Bansal K."/>
            <person name="Sharma S."/>
            <person name="Kumar N."/>
            <person name="Patil P.P."/>
            <person name="Chaudhry V."/>
            <person name="Patil P.B."/>
        </authorList>
    </citation>
    <scope>NUCLEOTIDE SEQUENCE [LARGE SCALE GENOMIC DNA]</scope>
    <source>
        <strain evidence="3 4">NS331</strain>
    </source>
</reference>
<gene>
    <name evidence="3" type="ORF">NS331_24390</name>
</gene>
<feature type="region of interest" description="Disordered" evidence="1">
    <location>
        <begin position="26"/>
        <end position="125"/>
    </location>
</feature>
<comment type="caution">
    <text evidence="3">The sequence shown here is derived from an EMBL/GenBank/DDBJ whole genome shotgun (WGS) entry which is preliminary data.</text>
</comment>